<feature type="signal peptide" evidence="1">
    <location>
        <begin position="1"/>
        <end position="17"/>
    </location>
</feature>
<gene>
    <name evidence="2" type="ORF">AUC44_01300</name>
</gene>
<protein>
    <submittedName>
        <fullName evidence="2">Uncharacterized protein</fullName>
    </submittedName>
</protein>
<keyword evidence="3" id="KW-1185">Reference proteome</keyword>
<dbReference type="EMBL" id="CP013910">
    <property type="protein sequence ID" value="ALW87697.1"/>
    <property type="molecule type" value="Genomic_DNA"/>
</dbReference>
<dbReference type="Proteomes" id="UP000060071">
    <property type="component" value="Chromosome"/>
</dbReference>
<proteinExistence type="predicted"/>
<reference evidence="2 3" key="1">
    <citation type="submission" date="2015-12" db="EMBL/GenBank/DDBJ databases">
        <authorList>
            <person name="Kim M.K."/>
            <person name="Srinivasan S."/>
            <person name="Lee J.-J."/>
            <person name="Kim K."/>
        </authorList>
    </citation>
    <scope>NUCLEOTIDE SEQUENCE [LARGE SCALE GENOMIC DNA]</scope>
    <source>
        <strain evidence="2 3">BM2</strain>
    </source>
</reference>
<evidence type="ECO:0000256" key="1">
    <source>
        <dbReference type="SAM" id="SignalP"/>
    </source>
</evidence>
<sequence>MRRPVLALLTAALAAHAGALTDQAAAEAQARALLPRLNLEDRIGQVSMAHVFRFTEGSRSAPLRTDADATFRALRPGTLLNGGGTRRNRTHRAAGRTSWPAWTRWAARTTPRISRRCSGRTRCTA</sequence>
<name>A0ABM5X1Z7_9DEIO</name>
<keyword evidence="1" id="KW-0732">Signal</keyword>
<organism evidence="2 3">
    <name type="scientific">Deinococcus actinosclerus</name>
    <dbReference type="NCBI Taxonomy" id="1768108"/>
    <lineage>
        <taxon>Bacteria</taxon>
        <taxon>Thermotogati</taxon>
        <taxon>Deinococcota</taxon>
        <taxon>Deinococci</taxon>
        <taxon>Deinococcales</taxon>
        <taxon>Deinococcaceae</taxon>
        <taxon>Deinococcus</taxon>
    </lineage>
</organism>
<dbReference type="RefSeq" id="WP_062157048.1">
    <property type="nucleotide sequence ID" value="NZ_CP013910.1"/>
</dbReference>
<evidence type="ECO:0000313" key="2">
    <source>
        <dbReference type="EMBL" id="ALW87697.1"/>
    </source>
</evidence>
<evidence type="ECO:0000313" key="3">
    <source>
        <dbReference type="Proteomes" id="UP000060071"/>
    </source>
</evidence>
<feature type="chain" id="PRO_5045546959" evidence="1">
    <location>
        <begin position="18"/>
        <end position="125"/>
    </location>
</feature>
<accession>A0ABM5X1Z7</accession>